<name>A0A4Q0Q9B3_9BRAD</name>
<dbReference type="Proteomes" id="UP000290174">
    <property type="component" value="Unassembled WGS sequence"/>
</dbReference>
<dbReference type="AlphaFoldDB" id="A0A4Q0Q9B3"/>
<protein>
    <submittedName>
        <fullName evidence="1">Uncharacterized protein</fullName>
    </submittedName>
</protein>
<gene>
    <name evidence="1" type="ORF">EAS61_34025</name>
</gene>
<dbReference type="EMBL" id="RKMK01000050">
    <property type="protein sequence ID" value="RXG86196.1"/>
    <property type="molecule type" value="Genomic_DNA"/>
</dbReference>
<proteinExistence type="predicted"/>
<evidence type="ECO:0000313" key="1">
    <source>
        <dbReference type="EMBL" id="RXG86196.1"/>
    </source>
</evidence>
<organism evidence="1 2">
    <name type="scientific">Bradyrhizobium zhanjiangense</name>
    <dbReference type="NCBI Taxonomy" id="1325107"/>
    <lineage>
        <taxon>Bacteria</taxon>
        <taxon>Pseudomonadati</taxon>
        <taxon>Pseudomonadota</taxon>
        <taxon>Alphaproteobacteria</taxon>
        <taxon>Hyphomicrobiales</taxon>
        <taxon>Nitrobacteraceae</taxon>
        <taxon>Bradyrhizobium</taxon>
    </lineage>
</organism>
<comment type="caution">
    <text evidence="1">The sequence shown here is derived from an EMBL/GenBank/DDBJ whole genome shotgun (WGS) entry which is preliminary data.</text>
</comment>
<evidence type="ECO:0000313" key="2">
    <source>
        <dbReference type="Proteomes" id="UP000290174"/>
    </source>
</evidence>
<reference evidence="1 2" key="1">
    <citation type="submission" date="2018-11" db="EMBL/GenBank/DDBJ databases">
        <title>Bradyrhizobium sp. nov., isolated from effective nodules of peanut in China.</title>
        <authorList>
            <person name="Li Y."/>
        </authorList>
    </citation>
    <scope>NUCLEOTIDE SEQUENCE [LARGE SCALE GENOMIC DNA]</scope>
    <source>
        <strain evidence="1 2">CCBAU 51770</strain>
    </source>
</reference>
<accession>A0A4Q0Q9B3</accession>
<sequence length="62" mass="7126">MQEFRAYIVDQSGHVTGRVDLICADEESARQRARQLVDGHAVELWQGNHKIERFDPPPRAQP</sequence>